<evidence type="ECO:0000313" key="2">
    <source>
        <dbReference type="Proteomes" id="UP001320168"/>
    </source>
</evidence>
<dbReference type="EMBL" id="JABFTX010000003">
    <property type="protein sequence ID" value="MCE8004023.1"/>
    <property type="molecule type" value="Genomic_DNA"/>
</dbReference>
<gene>
    <name evidence="1" type="ORF">HOP53_14365</name>
</gene>
<dbReference type="RefSeq" id="WP_234270669.1">
    <property type="nucleotide sequence ID" value="NZ_JABFTX010000003.1"/>
</dbReference>
<name>A0ABS9A5C0_9GAMM</name>
<reference evidence="1 2" key="1">
    <citation type="journal article" date="2021" name="Front. Microbiol.">
        <title>Aerobic Denitrification and Heterotrophic Sulfur Oxidation in the Genus Halomonas Revealed by Six Novel Species Characterizations and Genome-Based Analysis.</title>
        <authorList>
            <person name="Wang L."/>
            <person name="Shao Z."/>
        </authorList>
    </citation>
    <scope>NUCLEOTIDE SEQUENCE [LARGE SCALE GENOMIC DNA]</scope>
    <source>
        <strain evidence="1 2">MCCC 1A11081</strain>
    </source>
</reference>
<comment type="caution">
    <text evidence="1">The sequence shown here is derived from an EMBL/GenBank/DDBJ whole genome shotgun (WGS) entry which is preliminary data.</text>
</comment>
<evidence type="ECO:0008006" key="3">
    <source>
        <dbReference type="Google" id="ProtNLM"/>
    </source>
</evidence>
<protein>
    <recommendedName>
        <fullName evidence="3">TFIIS-type domain-containing protein</fullName>
    </recommendedName>
</protein>
<accession>A0ABS9A5C0</accession>
<organism evidence="1 2">
    <name type="scientific">Billgrantia ethanolica</name>
    <dbReference type="NCBI Taxonomy" id="2733486"/>
    <lineage>
        <taxon>Bacteria</taxon>
        <taxon>Pseudomonadati</taxon>
        <taxon>Pseudomonadota</taxon>
        <taxon>Gammaproteobacteria</taxon>
        <taxon>Oceanospirillales</taxon>
        <taxon>Halomonadaceae</taxon>
        <taxon>Billgrantia</taxon>
    </lineage>
</organism>
<dbReference type="Proteomes" id="UP001320168">
    <property type="component" value="Unassembled WGS sequence"/>
</dbReference>
<proteinExistence type="predicted"/>
<evidence type="ECO:0000313" key="1">
    <source>
        <dbReference type="EMBL" id="MCE8004023.1"/>
    </source>
</evidence>
<keyword evidence="2" id="KW-1185">Reference proteome</keyword>
<sequence>MADIASRLDSVRKSIERLAELAAPAQAEEARRLADTLEAQLDNLVREVAAHPADQALNDLPRSPRHEEIRCPVCSLRSFTYQKGTLRRSADSRSGLEALYHCLSCGHEAWHEAQ</sequence>